<dbReference type="InterPro" id="IPR000843">
    <property type="entry name" value="HTH_LacI"/>
</dbReference>
<organism evidence="5 6">
    <name type="scientific">Agaribacter flavus</name>
    <dbReference type="NCBI Taxonomy" id="1902781"/>
    <lineage>
        <taxon>Bacteria</taxon>
        <taxon>Pseudomonadati</taxon>
        <taxon>Pseudomonadota</taxon>
        <taxon>Gammaproteobacteria</taxon>
        <taxon>Alteromonadales</taxon>
        <taxon>Alteromonadaceae</taxon>
        <taxon>Agaribacter</taxon>
    </lineage>
</organism>
<dbReference type="Pfam" id="PF00356">
    <property type="entry name" value="LacI"/>
    <property type="match status" value="1"/>
</dbReference>
<dbReference type="Pfam" id="PF00532">
    <property type="entry name" value="Peripla_BP_1"/>
    <property type="match status" value="1"/>
</dbReference>
<dbReference type="PROSITE" id="PS50932">
    <property type="entry name" value="HTH_LACI_2"/>
    <property type="match status" value="1"/>
</dbReference>
<dbReference type="InterPro" id="IPR028082">
    <property type="entry name" value="Peripla_BP_I"/>
</dbReference>
<evidence type="ECO:0000313" key="6">
    <source>
        <dbReference type="Proteomes" id="UP001595478"/>
    </source>
</evidence>
<dbReference type="EMBL" id="JBHRSW010000029">
    <property type="protein sequence ID" value="MFC3122710.1"/>
    <property type="molecule type" value="Genomic_DNA"/>
</dbReference>
<reference evidence="6" key="1">
    <citation type="journal article" date="2019" name="Int. J. Syst. Evol. Microbiol.">
        <title>The Global Catalogue of Microorganisms (GCM) 10K type strain sequencing project: providing services to taxonomists for standard genome sequencing and annotation.</title>
        <authorList>
            <consortium name="The Broad Institute Genomics Platform"/>
            <consortium name="The Broad Institute Genome Sequencing Center for Infectious Disease"/>
            <person name="Wu L."/>
            <person name="Ma J."/>
        </authorList>
    </citation>
    <scope>NUCLEOTIDE SEQUENCE [LARGE SCALE GENOMIC DNA]</scope>
    <source>
        <strain evidence="6">KCTC 52473</strain>
    </source>
</reference>
<dbReference type="Gene3D" id="1.10.260.40">
    <property type="entry name" value="lambda repressor-like DNA-binding domains"/>
    <property type="match status" value="1"/>
</dbReference>
<evidence type="ECO:0000259" key="4">
    <source>
        <dbReference type="PROSITE" id="PS50932"/>
    </source>
</evidence>
<name>A0ABV7FVJ2_9ALTE</name>
<keyword evidence="6" id="KW-1185">Reference proteome</keyword>
<proteinExistence type="predicted"/>
<dbReference type="Gene3D" id="3.40.50.2300">
    <property type="match status" value="2"/>
</dbReference>
<sequence length="329" mass="36131">MPTIYEVSKLAGVSLATVSRVMNGSAKVSDKNKKKVRDAMDALGYRPNSVAISLASKRSNCIGILVAELDGVFFGSMMTGIEKTLRNHHKHVVITAGHSNDFDEREGIEFLKSRNCDALIIHAEQLSDDYLIELSKGKTPIVVVNRFIAAIKDKCISLDNLKGGYLATQFILNKGHTKLVNISGPKSKNDANDRLLGFKQALREQGLVCEEHQIYEGNYLQESGAAAIDHFISAGIAFTAVVCGNDQMAIGAMARLRVYQKNPSEDVAVIGFDDVSFAACTFPTLTTIKYPIKEMGNQAAKLILKEVYNIVVDDIRQRYEPSLVERDSV</sequence>
<dbReference type="InterPro" id="IPR010982">
    <property type="entry name" value="Lambda_DNA-bd_dom_sf"/>
</dbReference>
<keyword evidence="2 5" id="KW-0238">DNA-binding</keyword>
<accession>A0ABV7FVJ2</accession>
<evidence type="ECO:0000256" key="2">
    <source>
        <dbReference type="ARBA" id="ARBA00023125"/>
    </source>
</evidence>
<dbReference type="Proteomes" id="UP001595478">
    <property type="component" value="Unassembled WGS sequence"/>
</dbReference>
<comment type="caution">
    <text evidence="5">The sequence shown here is derived from an EMBL/GenBank/DDBJ whole genome shotgun (WGS) entry which is preliminary data.</text>
</comment>
<dbReference type="GO" id="GO:0003677">
    <property type="term" value="F:DNA binding"/>
    <property type="evidence" value="ECO:0007669"/>
    <property type="project" value="UniProtKB-KW"/>
</dbReference>
<protein>
    <submittedName>
        <fullName evidence="5">LacI family DNA-binding transcriptional regulator</fullName>
    </submittedName>
</protein>
<dbReference type="InterPro" id="IPR001761">
    <property type="entry name" value="Peripla_BP/Lac1_sug-bd_dom"/>
</dbReference>
<dbReference type="RefSeq" id="WP_376920832.1">
    <property type="nucleotide sequence ID" value="NZ_JBHRSW010000029.1"/>
</dbReference>
<dbReference type="PANTHER" id="PTHR30146">
    <property type="entry name" value="LACI-RELATED TRANSCRIPTIONAL REPRESSOR"/>
    <property type="match status" value="1"/>
</dbReference>
<evidence type="ECO:0000313" key="5">
    <source>
        <dbReference type="EMBL" id="MFC3122710.1"/>
    </source>
</evidence>
<feature type="domain" description="HTH lacI-type" evidence="4">
    <location>
        <begin position="2"/>
        <end position="56"/>
    </location>
</feature>
<dbReference type="CDD" id="cd01392">
    <property type="entry name" value="HTH_LacI"/>
    <property type="match status" value="1"/>
</dbReference>
<dbReference type="SUPFAM" id="SSF47413">
    <property type="entry name" value="lambda repressor-like DNA-binding domains"/>
    <property type="match status" value="1"/>
</dbReference>
<dbReference type="SMART" id="SM00354">
    <property type="entry name" value="HTH_LACI"/>
    <property type="match status" value="1"/>
</dbReference>
<evidence type="ECO:0000256" key="1">
    <source>
        <dbReference type="ARBA" id="ARBA00023015"/>
    </source>
</evidence>
<keyword evidence="1" id="KW-0805">Transcription regulation</keyword>
<keyword evidence="3" id="KW-0804">Transcription</keyword>
<dbReference type="SUPFAM" id="SSF53822">
    <property type="entry name" value="Periplasmic binding protein-like I"/>
    <property type="match status" value="1"/>
</dbReference>
<gene>
    <name evidence="5" type="ORF">ACFOHL_13885</name>
</gene>
<dbReference type="CDD" id="cd06270">
    <property type="entry name" value="PBP1_GalS-like"/>
    <property type="match status" value="1"/>
</dbReference>
<dbReference type="PANTHER" id="PTHR30146:SF109">
    <property type="entry name" value="HTH-TYPE TRANSCRIPTIONAL REGULATOR GALS"/>
    <property type="match status" value="1"/>
</dbReference>
<dbReference type="PRINTS" id="PR00036">
    <property type="entry name" value="HTHLACI"/>
</dbReference>
<evidence type="ECO:0000256" key="3">
    <source>
        <dbReference type="ARBA" id="ARBA00023163"/>
    </source>
</evidence>